<comment type="similarity">
    <text evidence="1">Belongs to the acetyl-CoA hydrolase/transferase family.</text>
</comment>
<protein>
    <submittedName>
        <fullName evidence="5">Acetyl-CoA hydrolase/transferase family protein</fullName>
    </submittedName>
</protein>
<keyword evidence="2" id="KW-0808">Transferase</keyword>
<evidence type="ECO:0000313" key="6">
    <source>
        <dbReference type="Proteomes" id="UP001501047"/>
    </source>
</evidence>
<dbReference type="GO" id="GO:0016787">
    <property type="term" value="F:hydrolase activity"/>
    <property type="evidence" value="ECO:0007669"/>
    <property type="project" value="UniProtKB-KW"/>
</dbReference>
<dbReference type="InterPro" id="IPR038460">
    <property type="entry name" value="AcetylCoA_hyd_C_sf"/>
</dbReference>
<feature type="domain" description="Acetyl-CoA hydrolase/transferase N-terminal" evidence="3">
    <location>
        <begin position="5"/>
        <end position="180"/>
    </location>
</feature>
<dbReference type="PANTHER" id="PTHR21432:SF20">
    <property type="entry name" value="ACETYL-COA HYDROLASE"/>
    <property type="match status" value="1"/>
</dbReference>
<dbReference type="Pfam" id="PF02550">
    <property type="entry name" value="AcetylCoA_hydro"/>
    <property type="match status" value="1"/>
</dbReference>
<proteinExistence type="inferred from homology"/>
<feature type="domain" description="Acetyl-CoA hydrolase/transferase C-terminal" evidence="4">
    <location>
        <begin position="272"/>
        <end position="424"/>
    </location>
</feature>
<evidence type="ECO:0000313" key="5">
    <source>
        <dbReference type="EMBL" id="GAA0777886.1"/>
    </source>
</evidence>
<dbReference type="Pfam" id="PF13336">
    <property type="entry name" value="AcetylCoA_hyd_C"/>
    <property type="match status" value="1"/>
</dbReference>
<dbReference type="Gene3D" id="3.40.1080.20">
    <property type="entry name" value="Acetyl-CoA hydrolase/transferase C-terminal domain"/>
    <property type="match status" value="1"/>
</dbReference>
<name>A0ABN1KWT9_CLOSU</name>
<comment type="caution">
    <text evidence="5">The sequence shown here is derived from an EMBL/GenBank/DDBJ whole genome shotgun (WGS) entry which is preliminary data.</text>
</comment>
<dbReference type="Gene3D" id="3.40.1080.10">
    <property type="entry name" value="Glutaconate Coenzyme A-transferase"/>
    <property type="match status" value="1"/>
</dbReference>
<dbReference type="EMBL" id="BAAACI010000008">
    <property type="protein sequence ID" value="GAA0777886.1"/>
    <property type="molecule type" value="Genomic_DNA"/>
</dbReference>
<evidence type="ECO:0000256" key="1">
    <source>
        <dbReference type="ARBA" id="ARBA00009632"/>
    </source>
</evidence>
<evidence type="ECO:0000259" key="3">
    <source>
        <dbReference type="Pfam" id="PF02550"/>
    </source>
</evidence>
<keyword evidence="5" id="KW-0378">Hydrolase</keyword>
<organism evidence="5 6">
    <name type="scientific">Clostridium subterminale</name>
    <dbReference type="NCBI Taxonomy" id="1550"/>
    <lineage>
        <taxon>Bacteria</taxon>
        <taxon>Bacillati</taxon>
        <taxon>Bacillota</taxon>
        <taxon>Clostridia</taxon>
        <taxon>Eubacteriales</taxon>
        <taxon>Clostridiaceae</taxon>
        <taxon>Clostridium</taxon>
    </lineage>
</organism>
<reference evidence="5 6" key="1">
    <citation type="journal article" date="2019" name="Int. J. Syst. Evol. Microbiol.">
        <title>The Global Catalogue of Microorganisms (GCM) 10K type strain sequencing project: providing services to taxonomists for standard genome sequencing and annotation.</title>
        <authorList>
            <consortium name="The Broad Institute Genomics Platform"/>
            <consortium name="The Broad Institute Genome Sequencing Center for Infectious Disease"/>
            <person name="Wu L."/>
            <person name="Ma J."/>
        </authorList>
    </citation>
    <scope>NUCLEOTIDE SEQUENCE [LARGE SCALE GENOMIC DNA]</scope>
    <source>
        <strain evidence="5 6">JCM 1417</strain>
    </source>
</reference>
<dbReference type="InterPro" id="IPR003702">
    <property type="entry name" value="ActCoA_hydro_N"/>
</dbReference>
<dbReference type="Gene3D" id="3.30.750.70">
    <property type="entry name" value="4-hydroxybutyrate coenzyme like domains"/>
    <property type="match status" value="1"/>
</dbReference>
<dbReference type="RefSeq" id="WP_343827708.1">
    <property type="nucleotide sequence ID" value="NZ_BAAACI010000008.1"/>
</dbReference>
<gene>
    <name evidence="5" type="ORF">GCM10008908_33830</name>
</gene>
<dbReference type="InterPro" id="IPR026888">
    <property type="entry name" value="AcetylCoA_hyd_C"/>
</dbReference>
<accession>A0ABN1KWT9</accession>
<dbReference type="InterPro" id="IPR037171">
    <property type="entry name" value="NagB/RpiA_transferase-like"/>
</dbReference>
<keyword evidence="6" id="KW-1185">Reference proteome</keyword>
<dbReference type="PANTHER" id="PTHR21432">
    <property type="entry name" value="ACETYL-COA HYDROLASE-RELATED"/>
    <property type="match status" value="1"/>
</dbReference>
<dbReference type="Proteomes" id="UP001501047">
    <property type="component" value="Unassembled WGS sequence"/>
</dbReference>
<dbReference type="SUPFAM" id="SSF100950">
    <property type="entry name" value="NagB/RpiA/CoA transferase-like"/>
    <property type="match status" value="2"/>
</dbReference>
<sequence>MEWRAVYREKLVSAEEMVKKIKDGSRIVTGHAAGEPKTVIGALVENSDKYSNIEIVHMIGMGESNYVKEENILSFKHNSLFAGPSTRKAIVDGRADFTPCFFSEVPKLFREEYLKVDVAIIQVSPPDEHGFCSFGISVDYTKPASECAKIIIAEVNPNMPRTLGNSFIHVKDIDYIVEVNYPIMEIEAASIGDVEREIGKNCAELIDDGSTLQLGIGSIPDAVLLFLKDKKDLGIHSEMISDGVLDLVDRGVITNKRKTLHQDKIIVTFLMGTKKLYDFVNDNPMIEMHPVDYVNDPCIIGKNDNMVCINSCLQIDLMGQVAAESIGIKQFSGVGGQVDFVRGASISKGGKSIIAMPSTASKETISRIVPVLTEGTSVTTSRNDIHYVVTEYGIAELKGKTLKERARALINIAHPKFRNKLIEEWEKRFNKKFDYFIYYRIHK</sequence>
<evidence type="ECO:0000259" key="4">
    <source>
        <dbReference type="Pfam" id="PF13336"/>
    </source>
</evidence>
<evidence type="ECO:0000256" key="2">
    <source>
        <dbReference type="ARBA" id="ARBA00022679"/>
    </source>
</evidence>
<dbReference type="InterPro" id="IPR046433">
    <property type="entry name" value="ActCoA_hydro"/>
</dbReference>